<proteinExistence type="predicted"/>
<dbReference type="STRING" id="1077348.A0A2G8SLL8"/>
<name>A0A2G8SLL8_9APHY</name>
<organism evidence="1 2">
    <name type="scientific">Ganoderma sinense ZZ0214-1</name>
    <dbReference type="NCBI Taxonomy" id="1077348"/>
    <lineage>
        <taxon>Eukaryota</taxon>
        <taxon>Fungi</taxon>
        <taxon>Dikarya</taxon>
        <taxon>Basidiomycota</taxon>
        <taxon>Agaricomycotina</taxon>
        <taxon>Agaricomycetes</taxon>
        <taxon>Polyporales</taxon>
        <taxon>Polyporaceae</taxon>
        <taxon>Ganoderma</taxon>
    </lineage>
</organism>
<dbReference type="EMBL" id="AYKW01000005">
    <property type="protein sequence ID" value="PIL34676.1"/>
    <property type="molecule type" value="Genomic_DNA"/>
</dbReference>
<sequence length="242" mass="27101">MDPHVQLTAEQSPKTTAEVAEMRNVPYREAVGSLQYASLGTRPDITYAVSVLSRFLENPGRAHWEACKRVFRYLAGTKHLRLTYGGENRDLVGFTDADGSMHDDRKAISGYAFLIDGAAVSWASKKQELISLSTTESEYVAITHATKEALWLRSLIGQLFTPFVEAIPLNSDNQSAIALTKDHQYHARTKHIDIRFHFIRWVVEDKKIKLVYCPTNDMVADVLTKALPSPKVKHFASALGLL</sequence>
<reference evidence="1 2" key="1">
    <citation type="journal article" date="2015" name="Sci. Rep.">
        <title>Chromosome-level genome map provides insights into diverse defense mechanisms in the medicinal fungus Ganoderma sinense.</title>
        <authorList>
            <person name="Zhu Y."/>
            <person name="Xu J."/>
            <person name="Sun C."/>
            <person name="Zhou S."/>
            <person name="Xu H."/>
            <person name="Nelson D.R."/>
            <person name="Qian J."/>
            <person name="Song J."/>
            <person name="Luo H."/>
            <person name="Xiang L."/>
            <person name="Li Y."/>
            <person name="Xu Z."/>
            <person name="Ji A."/>
            <person name="Wang L."/>
            <person name="Lu S."/>
            <person name="Hayward A."/>
            <person name="Sun W."/>
            <person name="Li X."/>
            <person name="Schwartz D.C."/>
            <person name="Wang Y."/>
            <person name="Chen S."/>
        </authorList>
    </citation>
    <scope>NUCLEOTIDE SEQUENCE [LARGE SCALE GENOMIC DNA]</scope>
    <source>
        <strain evidence="1 2">ZZ0214-1</strain>
    </source>
</reference>
<dbReference type="AlphaFoldDB" id="A0A2G8SLL8"/>
<protein>
    <recommendedName>
        <fullName evidence="3">Reverse transcriptase Ty1/copia-type domain-containing protein</fullName>
    </recommendedName>
</protein>
<evidence type="ECO:0000313" key="2">
    <source>
        <dbReference type="Proteomes" id="UP000230002"/>
    </source>
</evidence>
<dbReference type="Proteomes" id="UP000230002">
    <property type="component" value="Unassembled WGS sequence"/>
</dbReference>
<comment type="caution">
    <text evidence="1">The sequence shown here is derived from an EMBL/GenBank/DDBJ whole genome shotgun (WGS) entry which is preliminary data.</text>
</comment>
<dbReference type="CDD" id="cd09272">
    <property type="entry name" value="RNase_HI_RT_Ty1"/>
    <property type="match status" value="1"/>
</dbReference>
<dbReference type="OrthoDB" id="2801217at2759"/>
<evidence type="ECO:0000313" key="1">
    <source>
        <dbReference type="EMBL" id="PIL34676.1"/>
    </source>
</evidence>
<evidence type="ECO:0008006" key="3">
    <source>
        <dbReference type="Google" id="ProtNLM"/>
    </source>
</evidence>
<gene>
    <name evidence="1" type="ORF">GSI_03456</name>
</gene>
<dbReference type="SUPFAM" id="SSF56672">
    <property type="entry name" value="DNA/RNA polymerases"/>
    <property type="match status" value="1"/>
</dbReference>
<dbReference type="PANTHER" id="PTHR11439">
    <property type="entry name" value="GAG-POL-RELATED RETROTRANSPOSON"/>
    <property type="match status" value="1"/>
</dbReference>
<dbReference type="InterPro" id="IPR043502">
    <property type="entry name" value="DNA/RNA_pol_sf"/>
</dbReference>
<dbReference type="PANTHER" id="PTHR11439:SF483">
    <property type="entry name" value="PEPTIDE SYNTHASE GLIP-LIKE, PUTATIVE (AFU_ORTHOLOGUE AFUA_3G12920)-RELATED"/>
    <property type="match status" value="1"/>
</dbReference>
<accession>A0A2G8SLL8</accession>
<keyword evidence="2" id="KW-1185">Reference proteome</keyword>